<dbReference type="eggNOG" id="COG0675">
    <property type="taxonomic scope" value="Bacteria"/>
</dbReference>
<dbReference type="Proteomes" id="UP000004259">
    <property type="component" value="Unassembled WGS sequence"/>
</dbReference>
<name>E9SES3_RUMAL</name>
<dbReference type="AlphaFoldDB" id="E9SES3"/>
<evidence type="ECO:0000313" key="1">
    <source>
        <dbReference type="EMBL" id="EGC02208.1"/>
    </source>
</evidence>
<dbReference type="EMBL" id="ADKM02000102">
    <property type="protein sequence ID" value="EGC02208.1"/>
    <property type="molecule type" value="Genomic_DNA"/>
</dbReference>
<gene>
    <name evidence="1" type="ORF">CUS_4811</name>
</gene>
<protein>
    <submittedName>
        <fullName evidence="1">Conserved domain protein</fullName>
    </submittedName>
</protein>
<feature type="non-terminal residue" evidence="1">
    <location>
        <position position="82"/>
    </location>
</feature>
<keyword evidence="2" id="KW-1185">Reference proteome</keyword>
<proteinExistence type="predicted"/>
<sequence>MTKVVKLALINNVTDKNGNKVEYYDLNKCLWDLQKETRDLKNTVIRECWEWYGFSNDYYKLNEEYPAERDHLKREKANGTIK</sequence>
<accession>E9SES3</accession>
<comment type="caution">
    <text evidence="1">The sequence shown here is derived from an EMBL/GenBank/DDBJ whole genome shotgun (WGS) entry which is preliminary data.</text>
</comment>
<reference evidence="1 2" key="1">
    <citation type="submission" date="2011-02" db="EMBL/GenBank/DDBJ databases">
        <authorList>
            <person name="Nelson K.E."/>
            <person name="Sutton G."/>
            <person name="Torralba M."/>
            <person name="Durkin S."/>
            <person name="Harkins D."/>
            <person name="Montgomery R."/>
            <person name="Ziemer C."/>
            <person name="Klaassens E."/>
            <person name="Ocuiv P."/>
            <person name="Morrison M."/>
        </authorList>
    </citation>
    <scope>NUCLEOTIDE SEQUENCE [LARGE SCALE GENOMIC DNA]</scope>
    <source>
        <strain evidence="1 2">8</strain>
    </source>
</reference>
<evidence type="ECO:0000313" key="2">
    <source>
        <dbReference type="Proteomes" id="UP000004259"/>
    </source>
</evidence>
<organism evidence="1 2">
    <name type="scientific">Ruminococcus albus 8</name>
    <dbReference type="NCBI Taxonomy" id="246199"/>
    <lineage>
        <taxon>Bacteria</taxon>
        <taxon>Bacillati</taxon>
        <taxon>Bacillota</taxon>
        <taxon>Clostridia</taxon>
        <taxon>Eubacteriales</taxon>
        <taxon>Oscillospiraceae</taxon>
        <taxon>Ruminococcus</taxon>
    </lineage>
</organism>